<organism evidence="1 2">
    <name type="scientific">Amycolatopsis camponoti</name>
    <dbReference type="NCBI Taxonomy" id="2606593"/>
    <lineage>
        <taxon>Bacteria</taxon>
        <taxon>Bacillati</taxon>
        <taxon>Actinomycetota</taxon>
        <taxon>Actinomycetes</taxon>
        <taxon>Pseudonocardiales</taxon>
        <taxon>Pseudonocardiaceae</taxon>
        <taxon>Amycolatopsis</taxon>
    </lineage>
</organism>
<dbReference type="RefSeq" id="WP_155541704.1">
    <property type="nucleotide sequence ID" value="NZ_CABVGP010000001.1"/>
</dbReference>
<dbReference type="AlphaFoldDB" id="A0A6I8LFY1"/>
<accession>A0A6I8LFY1</accession>
<name>A0A6I8LFY1_9PSEU</name>
<evidence type="ECO:0000313" key="2">
    <source>
        <dbReference type="Proteomes" id="UP000399805"/>
    </source>
</evidence>
<reference evidence="1 2" key="1">
    <citation type="submission" date="2019-09" db="EMBL/GenBank/DDBJ databases">
        <authorList>
            <person name="Leyn A S."/>
        </authorList>
    </citation>
    <scope>NUCLEOTIDE SEQUENCE [LARGE SCALE GENOMIC DNA]</scope>
    <source>
        <strain evidence="1">AA231_1</strain>
    </source>
</reference>
<keyword evidence="2" id="KW-1185">Reference proteome</keyword>
<sequence length="133" mass="13876">MLVPGDATDVRRVDLVRVVNSSGWGGWVTVPGETLVSVTGAAASALTALVADLPDGEMMRCFIPSYALRVHGSAGLLCEIAFCFRCHNALVIVPGRGRSRLDGFDADSPAGQDLLARFRAADGPGEATGHRPA</sequence>
<gene>
    <name evidence="1" type="ORF">AA23TX_01375</name>
</gene>
<protein>
    <submittedName>
        <fullName evidence="1">Uncharacterized protein</fullName>
    </submittedName>
</protein>
<dbReference type="Proteomes" id="UP000399805">
    <property type="component" value="Unassembled WGS sequence"/>
</dbReference>
<proteinExistence type="predicted"/>
<evidence type="ECO:0000313" key="1">
    <source>
        <dbReference type="EMBL" id="VVJ16354.1"/>
    </source>
</evidence>
<dbReference type="EMBL" id="CABVGP010000001">
    <property type="protein sequence ID" value="VVJ16354.1"/>
    <property type="molecule type" value="Genomic_DNA"/>
</dbReference>